<feature type="region of interest" description="Disordered" evidence="1">
    <location>
        <begin position="89"/>
        <end position="113"/>
    </location>
</feature>
<dbReference type="Gramene" id="OB01G46620.1">
    <property type="protein sequence ID" value="OB01G46620.1"/>
    <property type="gene ID" value="OB01G46620"/>
</dbReference>
<sequence>MDNCSWVHILCEKMLDISSFEPCTQLAVDRQQHRTESRPVPPCPARPFHVKVIVSLVIGTGRWRGPVSQASRVPQWSQNWATCGYGGTNKSASHDVQQGTRVEYGLSGREMAP</sequence>
<accession>J3L606</accession>
<reference evidence="2" key="1">
    <citation type="journal article" date="2013" name="Nat. Commun.">
        <title>Whole-genome sequencing of Oryza brachyantha reveals mechanisms underlying Oryza genome evolution.</title>
        <authorList>
            <person name="Chen J."/>
            <person name="Huang Q."/>
            <person name="Gao D."/>
            <person name="Wang J."/>
            <person name="Lang Y."/>
            <person name="Liu T."/>
            <person name="Li B."/>
            <person name="Bai Z."/>
            <person name="Luis Goicoechea J."/>
            <person name="Liang C."/>
            <person name="Chen C."/>
            <person name="Zhang W."/>
            <person name="Sun S."/>
            <person name="Liao Y."/>
            <person name="Zhang X."/>
            <person name="Yang L."/>
            <person name="Song C."/>
            <person name="Wang M."/>
            <person name="Shi J."/>
            <person name="Liu G."/>
            <person name="Liu J."/>
            <person name="Zhou H."/>
            <person name="Zhou W."/>
            <person name="Yu Q."/>
            <person name="An N."/>
            <person name="Chen Y."/>
            <person name="Cai Q."/>
            <person name="Wang B."/>
            <person name="Liu B."/>
            <person name="Min J."/>
            <person name="Huang Y."/>
            <person name="Wu H."/>
            <person name="Li Z."/>
            <person name="Zhang Y."/>
            <person name="Yin Y."/>
            <person name="Song W."/>
            <person name="Jiang J."/>
            <person name="Jackson S.A."/>
            <person name="Wing R.A."/>
            <person name="Wang J."/>
            <person name="Chen M."/>
        </authorList>
    </citation>
    <scope>NUCLEOTIDE SEQUENCE [LARGE SCALE GENOMIC DNA]</scope>
    <source>
        <strain evidence="2">cv. IRGC 101232</strain>
    </source>
</reference>
<dbReference type="HOGENOM" id="CLU_2137325_0_0_1"/>
<evidence type="ECO:0000313" key="2">
    <source>
        <dbReference type="EnsemblPlants" id="OB01G46620.1"/>
    </source>
</evidence>
<organism evidence="2">
    <name type="scientific">Oryza brachyantha</name>
    <name type="common">malo sina</name>
    <dbReference type="NCBI Taxonomy" id="4533"/>
    <lineage>
        <taxon>Eukaryota</taxon>
        <taxon>Viridiplantae</taxon>
        <taxon>Streptophyta</taxon>
        <taxon>Embryophyta</taxon>
        <taxon>Tracheophyta</taxon>
        <taxon>Spermatophyta</taxon>
        <taxon>Magnoliopsida</taxon>
        <taxon>Liliopsida</taxon>
        <taxon>Poales</taxon>
        <taxon>Poaceae</taxon>
        <taxon>BOP clade</taxon>
        <taxon>Oryzoideae</taxon>
        <taxon>Oryzeae</taxon>
        <taxon>Oryzinae</taxon>
        <taxon>Oryza</taxon>
    </lineage>
</organism>
<evidence type="ECO:0000256" key="1">
    <source>
        <dbReference type="SAM" id="MobiDB-lite"/>
    </source>
</evidence>
<reference evidence="2" key="2">
    <citation type="submission" date="2013-04" db="UniProtKB">
        <authorList>
            <consortium name="EnsemblPlants"/>
        </authorList>
    </citation>
    <scope>IDENTIFICATION</scope>
</reference>
<name>J3L606_ORYBR</name>
<keyword evidence="3" id="KW-1185">Reference proteome</keyword>
<dbReference type="AlphaFoldDB" id="J3L606"/>
<protein>
    <submittedName>
        <fullName evidence="2">Uncharacterized protein</fullName>
    </submittedName>
</protein>
<feature type="compositionally biased region" description="Polar residues" evidence="1">
    <location>
        <begin position="89"/>
        <end position="100"/>
    </location>
</feature>
<dbReference type="EnsemblPlants" id="OB01G46620.1">
    <property type="protein sequence ID" value="OB01G46620.1"/>
    <property type="gene ID" value="OB01G46620"/>
</dbReference>
<evidence type="ECO:0000313" key="3">
    <source>
        <dbReference type="Proteomes" id="UP000006038"/>
    </source>
</evidence>
<proteinExistence type="predicted"/>
<dbReference type="Proteomes" id="UP000006038">
    <property type="component" value="Chromosome 1"/>
</dbReference>